<proteinExistence type="inferred from homology"/>
<dbReference type="GO" id="GO:0003987">
    <property type="term" value="F:acetate-CoA ligase activity"/>
    <property type="evidence" value="ECO:0007669"/>
    <property type="project" value="UniProtKB-EC"/>
</dbReference>
<dbReference type="Proteomes" id="UP000809910">
    <property type="component" value="Unassembled WGS sequence"/>
</dbReference>
<name>A0ABS1WDN5_9GAMM</name>
<dbReference type="InterPro" id="IPR032387">
    <property type="entry name" value="ACAS_N"/>
</dbReference>
<reference evidence="11 12" key="1">
    <citation type="submission" date="2020-12" db="EMBL/GenBank/DDBJ databases">
        <title>WGS of Legionella: environmental sample.</title>
        <authorList>
            <person name="Cristino S."/>
            <person name="Girolamini L."/>
            <person name="Salaris S."/>
            <person name="Pascale M.R."/>
            <person name="Mazzotta M."/>
            <person name="Orsini M."/>
            <person name="Grottola A."/>
        </authorList>
    </citation>
    <scope>NUCLEOTIDE SEQUENCE [LARGE SCALE GENOMIC DNA]</scope>
    <source>
        <strain evidence="11 12">30cs62</strain>
    </source>
</reference>
<evidence type="ECO:0000256" key="2">
    <source>
        <dbReference type="ARBA" id="ARBA00013275"/>
    </source>
</evidence>
<gene>
    <name evidence="11" type="primary">acs</name>
    <name evidence="11" type="ORF">I5282_12920</name>
</gene>
<dbReference type="InterPro" id="IPR045851">
    <property type="entry name" value="AMP-bd_C_sf"/>
</dbReference>
<evidence type="ECO:0000256" key="1">
    <source>
        <dbReference type="ARBA" id="ARBA00006432"/>
    </source>
</evidence>
<evidence type="ECO:0000313" key="12">
    <source>
        <dbReference type="Proteomes" id="UP000809910"/>
    </source>
</evidence>
<dbReference type="PROSITE" id="PS00455">
    <property type="entry name" value="AMP_BINDING"/>
    <property type="match status" value="1"/>
</dbReference>
<dbReference type="Gene3D" id="3.40.50.12780">
    <property type="entry name" value="N-terminal domain of ligase-like"/>
    <property type="match status" value="1"/>
</dbReference>
<protein>
    <recommendedName>
        <fullName evidence="2 7">Acetate--CoA ligase</fullName>
        <ecNumber evidence="2 7">6.2.1.1</ecNumber>
    </recommendedName>
</protein>
<evidence type="ECO:0000256" key="4">
    <source>
        <dbReference type="ARBA" id="ARBA00022741"/>
    </source>
</evidence>
<dbReference type="InterPro" id="IPR042099">
    <property type="entry name" value="ANL_N_sf"/>
</dbReference>
<dbReference type="PANTHER" id="PTHR24095:SF14">
    <property type="entry name" value="ACETYL-COENZYME A SYNTHETASE 1"/>
    <property type="match status" value="1"/>
</dbReference>
<dbReference type="PANTHER" id="PTHR24095">
    <property type="entry name" value="ACETYL-COENZYME A SYNTHETASE"/>
    <property type="match status" value="1"/>
</dbReference>
<evidence type="ECO:0000256" key="5">
    <source>
        <dbReference type="ARBA" id="ARBA00022840"/>
    </source>
</evidence>
<accession>A0ABS1WDN5</accession>
<organism evidence="11 12">
    <name type="scientific">Legionella bononiensis</name>
    <dbReference type="NCBI Taxonomy" id="2793102"/>
    <lineage>
        <taxon>Bacteria</taxon>
        <taxon>Pseudomonadati</taxon>
        <taxon>Pseudomonadota</taxon>
        <taxon>Gammaproteobacteria</taxon>
        <taxon>Legionellales</taxon>
        <taxon>Legionellaceae</taxon>
        <taxon>Legionella</taxon>
    </lineage>
</organism>
<dbReference type="NCBIfam" id="TIGR02188">
    <property type="entry name" value="Ac_CoA_lig_AcsA"/>
    <property type="match status" value="1"/>
</dbReference>
<feature type="domain" description="Acetyl-coenzyme A synthetase N-terminal" evidence="10">
    <location>
        <begin position="15"/>
        <end position="63"/>
    </location>
</feature>
<dbReference type="SUPFAM" id="SSF56801">
    <property type="entry name" value="Acetyl-CoA synthetase-like"/>
    <property type="match status" value="1"/>
</dbReference>
<dbReference type="InterPro" id="IPR020845">
    <property type="entry name" value="AMP-binding_CS"/>
</dbReference>
<dbReference type="Pfam" id="PF16177">
    <property type="entry name" value="ACAS_N"/>
    <property type="match status" value="1"/>
</dbReference>
<feature type="domain" description="AMP-dependent synthetase/ligase" evidence="8">
    <location>
        <begin position="65"/>
        <end position="447"/>
    </location>
</feature>
<dbReference type="CDD" id="cd05966">
    <property type="entry name" value="ACS"/>
    <property type="match status" value="1"/>
</dbReference>
<sequence length="630" mass="70073">MNPVHLSHPKLSNTLESLTEFWSEIASQTLDWIRPWDTVLEGGFKDGDVTWFNGGQLNVSANCLDRHLPQKANQTAIIWEGDIEQEHKTLTFAQLHDEVCRMSNVLKHLNVQKGDKVGIYLPMIPEAAIAMLACARIGAVHTVVFAGFSPHALRQRLIASECKCLITADSFKRGGKNVNLKEQADEASENLNLQTLIIKKDNSPVSFNAKTNHWWHELKQKVSAQCEPEPMNAEDPLFILYTSGSTGQPKGVVHTTGGYLVQAAYTHQLIFNCQSNEVFWCTADVGWITGHSYVVYGPLCNGITTLMYEGIPTWPNPARNWQIIDKYQVNVFYTAPTAIRSLMRAGDEWLNTSSRASLRLLGTVGEPINPEAWNWYHQKVGQGRCPVVDTWWQTETGAIMISPRANDSVIKPGAASHPVPGIVPVLLDEQGHEIHEAGAGSLAIKYPWPSIARTIAGDHQRYRTTYLRNGYYITGDGAKRDKDGDYWITGRIDDVLNVSGHRLGTAEIESALVSHPSVAEAGVVGIPHDIKGQGIFAFVILKQGHVGDDRLKAALIERVKEEISAIAKPDEIYFAIDLPKTRSGKIMRRILRKIACHEVEDISELGDLSTLSNPHVVEELMKDLSERDKF</sequence>
<dbReference type="RefSeq" id="WP_203112929.1">
    <property type="nucleotide sequence ID" value="NZ_JADOBG010000022.1"/>
</dbReference>
<feature type="domain" description="AMP-binding enzyme C-terminal" evidence="9">
    <location>
        <begin position="507"/>
        <end position="585"/>
    </location>
</feature>
<evidence type="ECO:0000259" key="9">
    <source>
        <dbReference type="Pfam" id="PF13193"/>
    </source>
</evidence>
<keyword evidence="4" id="KW-0547">Nucleotide-binding</keyword>
<dbReference type="InterPro" id="IPR025110">
    <property type="entry name" value="AMP-bd_C"/>
</dbReference>
<keyword evidence="12" id="KW-1185">Reference proteome</keyword>
<comment type="caution">
    <text evidence="11">The sequence shown here is derived from an EMBL/GenBank/DDBJ whole genome shotgun (WGS) entry which is preliminary data.</text>
</comment>
<keyword evidence="3 11" id="KW-0436">Ligase</keyword>
<dbReference type="Pfam" id="PF13193">
    <property type="entry name" value="AMP-binding_C"/>
    <property type="match status" value="1"/>
</dbReference>
<dbReference type="InterPro" id="IPR000873">
    <property type="entry name" value="AMP-dep_synth/lig_dom"/>
</dbReference>
<evidence type="ECO:0000259" key="8">
    <source>
        <dbReference type="Pfam" id="PF00501"/>
    </source>
</evidence>
<dbReference type="InterPro" id="IPR011904">
    <property type="entry name" value="Ac_CoA_lig"/>
</dbReference>
<evidence type="ECO:0000259" key="10">
    <source>
        <dbReference type="Pfam" id="PF16177"/>
    </source>
</evidence>
<keyword evidence="6" id="KW-0007">Acetylation</keyword>
<evidence type="ECO:0000256" key="6">
    <source>
        <dbReference type="ARBA" id="ARBA00022990"/>
    </source>
</evidence>
<dbReference type="NCBIfam" id="NF001208">
    <property type="entry name" value="PRK00174.1"/>
    <property type="match status" value="1"/>
</dbReference>
<dbReference type="EC" id="6.2.1.1" evidence="2 7"/>
<evidence type="ECO:0000313" key="11">
    <source>
        <dbReference type="EMBL" id="MBL7527467.1"/>
    </source>
</evidence>
<keyword evidence="5" id="KW-0067">ATP-binding</keyword>
<evidence type="ECO:0000256" key="7">
    <source>
        <dbReference type="NCBIfam" id="TIGR02188"/>
    </source>
</evidence>
<evidence type="ECO:0000256" key="3">
    <source>
        <dbReference type="ARBA" id="ARBA00022598"/>
    </source>
</evidence>
<dbReference type="EMBL" id="JADWVN010000026">
    <property type="protein sequence ID" value="MBL7527467.1"/>
    <property type="molecule type" value="Genomic_DNA"/>
</dbReference>
<comment type="similarity">
    <text evidence="1">Belongs to the ATP-dependent AMP-binding enzyme family.</text>
</comment>
<dbReference type="Pfam" id="PF00501">
    <property type="entry name" value="AMP-binding"/>
    <property type="match status" value="1"/>
</dbReference>
<dbReference type="Gene3D" id="3.30.300.30">
    <property type="match status" value="1"/>
</dbReference>